<accession>A0AAW1MB84</accession>
<feature type="domain" description="EF-hand" evidence="14">
    <location>
        <begin position="248"/>
        <end position="273"/>
    </location>
</feature>
<dbReference type="Pfam" id="PF13202">
    <property type="entry name" value="EF-hand_5"/>
    <property type="match status" value="1"/>
</dbReference>
<dbReference type="InterPro" id="IPR011992">
    <property type="entry name" value="EF-hand-dom_pair"/>
</dbReference>
<keyword evidence="8" id="KW-0143">Chaperone</keyword>
<comment type="subcellular location">
    <subcellularLocation>
        <location evidence="1">Endoplasmic reticulum lumen</location>
    </subcellularLocation>
</comment>
<evidence type="ECO:0000256" key="9">
    <source>
        <dbReference type="ARBA" id="ARBA00056975"/>
    </source>
</evidence>
<feature type="domain" description="EF-hand" evidence="14">
    <location>
        <begin position="81"/>
        <end position="116"/>
    </location>
</feature>
<evidence type="ECO:0000256" key="6">
    <source>
        <dbReference type="ARBA" id="ARBA00022837"/>
    </source>
</evidence>
<organism evidence="15 16">
    <name type="scientific">Popillia japonica</name>
    <name type="common">Japanese beetle</name>
    <dbReference type="NCBI Taxonomy" id="7064"/>
    <lineage>
        <taxon>Eukaryota</taxon>
        <taxon>Metazoa</taxon>
        <taxon>Ecdysozoa</taxon>
        <taxon>Arthropoda</taxon>
        <taxon>Hexapoda</taxon>
        <taxon>Insecta</taxon>
        <taxon>Pterygota</taxon>
        <taxon>Neoptera</taxon>
        <taxon>Endopterygota</taxon>
        <taxon>Coleoptera</taxon>
        <taxon>Polyphaga</taxon>
        <taxon>Scarabaeiformia</taxon>
        <taxon>Scarabaeidae</taxon>
        <taxon>Rutelinae</taxon>
        <taxon>Popillia</taxon>
    </lineage>
</organism>
<feature type="region of interest" description="Disordered" evidence="12">
    <location>
        <begin position="29"/>
        <end position="56"/>
    </location>
</feature>
<feature type="signal peptide" evidence="13">
    <location>
        <begin position="1"/>
        <end position="21"/>
    </location>
</feature>
<dbReference type="FunFam" id="1.10.238.10:FF:000104">
    <property type="entry name" value="calumenin isoform X1"/>
    <property type="match status" value="1"/>
</dbReference>
<evidence type="ECO:0000256" key="12">
    <source>
        <dbReference type="SAM" id="MobiDB-lite"/>
    </source>
</evidence>
<feature type="compositionally biased region" description="Basic and acidic residues" evidence="12">
    <location>
        <begin position="32"/>
        <end position="56"/>
    </location>
</feature>
<proteinExistence type="predicted"/>
<feature type="domain" description="EF-hand" evidence="14">
    <location>
        <begin position="117"/>
        <end position="152"/>
    </location>
</feature>
<dbReference type="SUPFAM" id="SSF47473">
    <property type="entry name" value="EF-hand"/>
    <property type="match status" value="2"/>
</dbReference>
<evidence type="ECO:0000256" key="7">
    <source>
        <dbReference type="ARBA" id="ARBA00023180"/>
    </source>
</evidence>
<dbReference type="PROSITE" id="PS50222">
    <property type="entry name" value="EF_HAND_2"/>
    <property type="match status" value="3"/>
</dbReference>
<dbReference type="GO" id="GO:0005788">
    <property type="term" value="C:endoplasmic reticulum lumen"/>
    <property type="evidence" value="ECO:0007669"/>
    <property type="project" value="UniProtKB-SubCell"/>
</dbReference>
<evidence type="ECO:0000256" key="1">
    <source>
        <dbReference type="ARBA" id="ARBA00004319"/>
    </source>
</evidence>
<dbReference type="PANTHER" id="PTHR10827">
    <property type="entry name" value="RETICULOCALBIN"/>
    <property type="match status" value="1"/>
</dbReference>
<dbReference type="Gene3D" id="1.10.238.10">
    <property type="entry name" value="EF-hand"/>
    <property type="match status" value="3"/>
</dbReference>
<dbReference type="InterPro" id="IPR002048">
    <property type="entry name" value="EF_hand_dom"/>
</dbReference>
<dbReference type="EMBL" id="JASPKY010000068">
    <property type="protein sequence ID" value="KAK9743534.1"/>
    <property type="molecule type" value="Genomic_DNA"/>
</dbReference>
<keyword evidence="5" id="KW-0256">Endoplasmic reticulum</keyword>
<dbReference type="CDD" id="cd16227">
    <property type="entry name" value="EFh_CREC_RCN2_like"/>
    <property type="match status" value="1"/>
</dbReference>
<keyword evidence="4" id="KW-0677">Repeat</keyword>
<evidence type="ECO:0000313" key="16">
    <source>
        <dbReference type="Proteomes" id="UP001458880"/>
    </source>
</evidence>
<reference evidence="15 16" key="1">
    <citation type="journal article" date="2024" name="BMC Genomics">
        <title>De novo assembly and annotation of Popillia japonica's genome with initial clues to its potential as an invasive pest.</title>
        <authorList>
            <person name="Cucini C."/>
            <person name="Boschi S."/>
            <person name="Funari R."/>
            <person name="Cardaioli E."/>
            <person name="Iannotti N."/>
            <person name="Marturano G."/>
            <person name="Paoli F."/>
            <person name="Bruttini M."/>
            <person name="Carapelli A."/>
            <person name="Frati F."/>
            <person name="Nardi F."/>
        </authorList>
    </citation>
    <scope>NUCLEOTIDE SEQUENCE [LARGE SCALE GENOMIC DNA]</scope>
    <source>
        <strain evidence="15">DMR45628</strain>
    </source>
</reference>
<evidence type="ECO:0000256" key="10">
    <source>
        <dbReference type="ARBA" id="ARBA00063143"/>
    </source>
</evidence>
<keyword evidence="6" id="KW-0106">Calcium</keyword>
<keyword evidence="3 13" id="KW-0732">Signal</keyword>
<evidence type="ECO:0000256" key="8">
    <source>
        <dbReference type="ARBA" id="ARBA00023186"/>
    </source>
</evidence>
<evidence type="ECO:0000259" key="14">
    <source>
        <dbReference type="PROSITE" id="PS50222"/>
    </source>
</evidence>
<dbReference type="Pfam" id="PF13499">
    <property type="entry name" value="EF-hand_7"/>
    <property type="match status" value="2"/>
</dbReference>
<dbReference type="PANTHER" id="PTHR10827:SF95">
    <property type="entry name" value="LD34388P"/>
    <property type="match status" value="1"/>
</dbReference>
<dbReference type="GO" id="GO:0005509">
    <property type="term" value="F:calcium ion binding"/>
    <property type="evidence" value="ECO:0007669"/>
    <property type="project" value="InterPro"/>
</dbReference>
<dbReference type="GO" id="GO:0015031">
    <property type="term" value="P:protein transport"/>
    <property type="evidence" value="ECO:0007669"/>
    <property type="project" value="UniProtKB-ARBA"/>
</dbReference>
<keyword evidence="7" id="KW-0325">Glycoprotein</keyword>
<feature type="chain" id="PRO_5043688086" description="Reticulocalbin-3" evidence="13">
    <location>
        <begin position="22"/>
        <end position="328"/>
    </location>
</feature>
<dbReference type="AlphaFoldDB" id="A0AAW1MB84"/>
<dbReference type="SMART" id="SM00054">
    <property type="entry name" value="EFh"/>
    <property type="match status" value="6"/>
</dbReference>
<evidence type="ECO:0000256" key="13">
    <source>
        <dbReference type="SAM" id="SignalP"/>
    </source>
</evidence>
<evidence type="ECO:0000256" key="5">
    <source>
        <dbReference type="ARBA" id="ARBA00022824"/>
    </source>
</evidence>
<protein>
    <recommendedName>
        <fullName evidence="11">Reticulocalbin-3</fullName>
    </recommendedName>
</protein>
<dbReference type="PROSITE" id="PS00018">
    <property type="entry name" value="EF_HAND_1"/>
    <property type="match status" value="6"/>
</dbReference>
<comment type="subunit">
    <text evidence="10">Interacts with PCSK6 (immature form including the propeptide); probably involved in the maturation and the secretion of PCSK6.</text>
</comment>
<evidence type="ECO:0000313" key="15">
    <source>
        <dbReference type="EMBL" id="KAK9743534.1"/>
    </source>
</evidence>
<evidence type="ECO:0000256" key="4">
    <source>
        <dbReference type="ARBA" id="ARBA00022737"/>
    </source>
</evidence>
<name>A0AAW1MB84_POPJA</name>
<evidence type="ECO:0000256" key="11">
    <source>
        <dbReference type="ARBA" id="ARBA00072696"/>
    </source>
</evidence>
<gene>
    <name evidence="15" type="ORF">QE152_g8510</name>
</gene>
<comment type="function">
    <text evidence="9">Probable molecular chaperone assisting protein biosynthesis and transport in the endoplasmic reticulum. Required for the proper biosynthesis and transport of pulmonary surfactant-associated protein A/SP-A, pulmonary surfactant-associated protein D/SP-D and the lipid transporter ABCA3. By regulating both the proper expression and the degradation through the endoplasmic reticulum-associated protein degradation pathway of these proteins plays a crucial role in pulmonary surfactant homeostasis. Has an anti-fibrotic activity by negatively regulating the secretion of type I and type III collagens. This calcium-binding protein also transiently associates with immature PCSK6 and regulates its secretion.</text>
</comment>
<dbReference type="InterPro" id="IPR018247">
    <property type="entry name" value="EF_Hand_1_Ca_BS"/>
</dbReference>
<sequence length="328" mass="38383">MWQNKLKYVLVLIYLNYVCDCAVMHSHSPNINRERTDDGAYSPRDRGHIHDSEEHDSEFDHEAILGSVKEAEEFDHLTPAESKRRLRILLTKMDLDGDNNISRQELRAWILRSFRMLTKEEADERLQDVDTNNDGKVTWDEYVADTYGLGDEADQNDIDSENEELIADDKLMWEAADVNHDNVLEDDEWVAFSHPEEHPVMMPVILNQTLRERDTDKDGAISFQEYIADRGQSQNKEWLYVEKDRFDRELDLNKDGKLTGNEILAWMVPSNEDIADEEVQHLFVSTDDDHDNMLNFDEILEHHDLFVGSEVTDYGDHLHNIHHFQDEL</sequence>
<keyword evidence="16" id="KW-1185">Reference proteome</keyword>
<evidence type="ECO:0000256" key="3">
    <source>
        <dbReference type="ARBA" id="ARBA00022729"/>
    </source>
</evidence>
<comment type="caution">
    <text evidence="15">The sequence shown here is derived from an EMBL/GenBank/DDBJ whole genome shotgun (WGS) entry which is preliminary data.</text>
</comment>
<keyword evidence="2" id="KW-0479">Metal-binding</keyword>
<dbReference type="Proteomes" id="UP001458880">
    <property type="component" value="Unassembled WGS sequence"/>
</dbReference>
<evidence type="ECO:0000256" key="2">
    <source>
        <dbReference type="ARBA" id="ARBA00022723"/>
    </source>
</evidence>